<evidence type="ECO:0000256" key="5">
    <source>
        <dbReference type="ARBA" id="ARBA00074032"/>
    </source>
</evidence>
<feature type="compositionally biased region" description="Low complexity" evidence="6">
    <location>
        <begin position="40"/>
        <end position="65"/>
    </location>
</feature>
<name>A0A507FPY1_9FUNG</name>
<accession>A0A507FPY1</accession>
<dbReference type="PANTHER" id="PTHR12821">
    <property type="entry name" value="BYSTIN"/>
    <property type="match status" value="1"/>
</dbReference>
<dbReference type="FunFam" id="1.25.40.480:FF:000001">
    <property type="entry name" value="Bystin (51.6 kD)-like"/>
    <property type="match status" value="1"/>
</dbReference>
<dbReference type="EMBL" id="QEAP01000005">
    <property type="protein sequence ID" value="TPX78332.1"/>
    <property type="molecule type" value="Genomic_DNA"/>
</dbReference>
<organism evidence="7 8">
    <name type="scientific">Chytriomyces confervae</name>
    <dbReference type="NCBI Taxonomy" id="246404"/>
    <lineage>
        <taxon>Eukaryota</taxon>
        <taxon>Fungi</taxon>
        <taxon>Fungi incertae sedis</taxon>
        <taxon>Chytridiomycota</taxon>
        <taxon>Chytridiomycota incertae sedis</taxon>
        <taxon>Chytridiomycetes</taxon>
        <taxon>Chytridiales</taxon>
        <taxon>Chytriomycetaceae</taxon>
        <taxon>Chytriomyces</taxon>
    </lineage>
</organism>
<dbReference type="OrthoDB" id="2192561at2759"/>
<dbReference type="GO" id="GO:0030688">
    <property type="term" value="C:preribosome, small subunit precursor"/>
    <property type="evidence" value="ECO:0007669"/>
    <property type="project" value="TreeGrafter"/>
</dbReference>
<comment type="similarity">
    <text evidence="2">Belongs to the bystin family.</text>
</comment>
<feature type="region of interest" description="Disordered" evidence="6">
    <location>
        <begin position="40"/>
        <end position="85"/>
    </location>
</feature>
<dbReference type="Proteomes" id="UP000320333">
    <property type="component" value="Unassembled WGS sequence"/>
</dbReference>
<keyword evidence="3" id="KW-0690">Ribosome biogenesis</keyword>
<feature type="compositionally biased region" description="Basic and acidic residues" evidence="6">
    <location>
        <begin position="1"/>
        <end position="17"/>
    </location>
</feature>
<evidence type="ECO:0000313" key="8">
    <source>
        <dbReference type="Proteomes" id="UP000320333"/>
    </source>
</evidence>
<sequence length="494" mass="55129">MGKADKGKARGKKDQLRHNPLHVDIINDSPYAHSLAVSAMAGAGASAPKQAPAKASMASVSAKSSRNAEMDDNVMDSSQTTLVDSKTSQKILDIAREQQMEEAALSVSDAAASKPKQRKPVAAAAVRAQFKFGAKKTDDAEDDEDVVPENDPDFDPDSAYEANLDIDEADAELIAKYMAREPRKQVNLADLIMNKLSEAAAAPLQEKKLDPEQERIMLENQYKDSSNLDPKIIEVYSKVGVILSRYRSGKLPKAFKIIPSLPNWEQVLYITNPSGWTPHATYQATRIFVSNLQARMAQRFFNLFLLERVRDDIAETKKLNYHLYLALKKSLYKPAAFFKGLLLPLCESGTCTLREAAIIGSVITKVSIPILDSAAAILKIAEMEYSGPNSLFIRILLDKKYALPYKVLDALVFHFLRFKSEHGEEAHMVLPVLWHQSLLVFAQRYKGELVPEQKEALLDLIKTRSHPMITPEIRREIVNSKCRGELMDLDMMEA</sequence>
<dbReference type="GO" id="GO:0006364">
    <property type="term" value="P:rRNA processing"/>
    <property type="evidence" value="ECO:0007669"/>
    <property type="project" value="TreeGrafter"/>
</dbReference>
<comment type="subcellular location">
    <subcellularLocation>
        <location evidence="1">Nucleus</location>
        <location evidence="1">Nucleolus</location>
    </subcellularLocation>
</comment>
<dbReference type="InterPro" id="IPR007955">
    <property type="entry name" value="Bystin"/>
</dbReference>
<gene>
    <name evidence="7" type="ORF">CcCBS67573_g00396</name>
</gene>
<feature type="compositionally biased region" description="Acidic residues" evidence="6">
    <location>
        <begin position="139"/>
        <end position="157"/>
    </location>
</feature>
<evidence type="ECO:0000313" key="7">
    <source>
        <dbReference type="EMBL" id="TPX78332.1"/>
    </source>
</evidence>
<proteinExistence type="inferred from homology"/>
<feature type="region of interest" description="Disordered" evidence="6">
    <location>
        <begin position="1"/>
        <end position="20"/>
    </location>
</feature>
<feature type="region of interest" description="Disordered" evidence="6">
    <location>
        <begin position="134"/>
        <end position="157"/>
    </location>
</feature>
<evidence type="ECO:0000256" key="3">
    <source>
        <dbReference type="ARBA" id="ARBA00022517"/>
    </source>
</evidence>
<keyword evidence="4" id="KW-0539">Nucleus</keyword>
<evidence type="ECO:0000256" key="1">
    <source>
        <dbReference type="ARBA" id="ARBA00004604"/>
    </source>
</evidence>
<dbReference type="Pfam" id="PF05291">
    <property type="entry name" value="Bystin"/>
    <property type="match status" value="1"/>
</dbReference>
<dbReference type="PANTHER" id="PTHR12821:SF0">
    <property type="entry name" value="BYSTIN"/>
    <property type="match status" value="1"/>
</dbReference>
<evidence type="ECO:0000256" key="6">
    <source>
        <dbReference type="SAM" id="MobiDB-lite"/>
    </source>
</evidence>
<dbReference type="GO" id="GO:0005730">
    <property type="term" value="C:nucleolus"/>
    <property type="evidence" value="ECO:0007669"/>
    <property type="project" value="UniProtKB-SubCell"/>
</dbReference>
<dbReference type="AlphaFoldDB" id="A0A507FPY1"/>
<evidence type="ECO:0000256" key="2">
    <source>
        <dbReference type="ARBA" id="ARBA00007114"/>
    </source>
</evidence>
<feature type="compositionally biased region" description="Polar residues" evidence="6">
    <location>
        <begin position="75"/>
        <end position="85"/>
    </location>
</feature>
<reference evidence="7 8" key="1">
    <citation type="journal article" date="2019" name="Sci. Rep.">
        <title>Comparative genomics of chytrid fungi reveal insights into the obligate biotrophic and pathogenic lifestyle of Synchytrium endobioticum.</title>
        <authorList>
            <person name="van de Vossenberg B.T.L.H."/>
            <person name="Warris S."/>
            <person name="Nguyen H.D.T."/>
            <person name="van Gent-Pelzer M.P.E."/>
            <person name="Joly D.L."/>
            <person name="van de Geest H.C."/>
            <person name="Bonants P.J.M."/>
            <person name="Smith D.S."/>
            <person name="Levesque C.A."/>
            <person name="van der Lee T.A.J."/>
        </authorList>
    </citation>
    <scope>NUCLEOTIDE SEQUENCE [LARGE SCALE GENOMIC DNA]</scope>
    <source>
        <strain evidence="7 8">CBS 675.73</strain>
    </source>
</reference>
<dbReference type="STRING" id="246404.A0A507FPY1"/>
<keyword evidence="8" id="KW-1185">Reference proteome</keyword>
<comment type="caution">
    <text evidence="7">The sequence shown here is derived from an EMBL/GenBank/DDBJ whole genome shotgun (WGS) entry which is preliminary data.</text>
</comment>
<evidence type="ECO:0000256" key="4">
    <source>
        <dbReference type="ARBA" id="ARBA00023242"/>
    </source>
</evidence>
<dbReference type="GO" id="GO:0005737">
    <property type="term" value="C:cytoplasm"/>
    <property type="evidence" value="ECO:0007669"/>
    <property type="project" value="TreeGrafter"/>
</dbReference>
<dbReference type="GO" id="GO:0030515">
    <property type="term" value="F:snoRNA binding"/>
    <property type="evidence" value="ECO:0007669"/>
    <property type="project" value="TreeGrafter"/>
</dbReference>
<protein>
    <recommendedName>
        <fullName evidence="5">Bystin</fullName>
    </recommendedName>
</protein>